<name>W0DZF0_9GAMM</name>
<dbReference type="KEGG" id="tao:THIAE_03905"/>
<keyword evidence="3" id="KW-1185">Reference proteome</keyword>
<organism evidence="2 3">
    <name type="scientific">Thiomicrospira aerophila AL3</name>
    <dbReference type="NCBI Taxonomy" id="717772"/>
    <lineage>
        <taxon>Bacteria</taxon>
        <taxon>Pseudomonadati</taxon>
        <taxon>Pseudomonadota</taxon>
        <taxon>Gammaproteobacteria</taxon>
        <taxon>Thiotrichales</taxon>
        <taxon>Piscirickettsiaceae</taxon>
        <taxon>Thiomicrospira</taxon>
    </lineage>
</organism>
<evidence type="ECO:0000313" key="3">
    <source>
        <dbReference type="Proteomes" id="UP000005380"/>
    </source>
</evidence>
<dbReference type="InParanoid" id="W0DZF0"/>
<sequence>MASPATKLTNKNGAILTDLEKKHQPIKKPEINSGFNKQHNKADIRGLR</sequence>
<dbReference type="HOGENOM" id="CLU_3158859_0_0_6"/>
<reference evidence="2 3" key="1">
    <citation type="submission" date="2013-12" db="EMBL/GenBank/DDBJ databases">
        <authorList>
            <consortium name="DOE Joint Genome Institute"/>
            <person name="Kappler U."/>
            <person name="Huntemann M."/>
            <person name="Han J."/>
            <person name="Chen A."/>
            <person name="Kyrpides N."/>
            <person name="Mavromatis K."/>
            <person name="Markowitz V."/>
            <person name="Palaniappan K."/>
            <person name="Ivanova N."/>
            <person name="Schaumberg A."/>
            <person name="Pati A."/>
            <person name="Liolios K."/>
            <person name="Nordberg H.P."/>
            <person name="Cantor M.N."/>
            <person name="Hua S.X."/>
            <person name="Woyke T."/>
        </authorList>
    </citation>
    <scope>NUCLEOTIDE SEQUENCE [LARGE SCALE GENOMIC DNA]</scope>
    <source>
        <strain evidence="3">AL2</strain>
    </source>
</reference>
<proteinExistence type="predicted"/>
<evidence type="ECO:0000313" key="2">
    <source>
        <dbReference type="EMBL" id="AHF02216.1"/>
    </source>
</evidence>
<feature type="compositionally biased region" description="Polar residues" evidence="1">
    <location>
        <begin position="1"/>
        <end position="12"/>
    </location>
</feature>
<accession>W0DZF0</accession>
<feature type="compositionally biased region" description="Basic and acidic residues" evidence="1">
    <location>
        <begin position="18"/>
        <end position="30"/>
    </location>
</feature>
<dbReference type="EMBL" id="CP007030">
    <property type="protein sequence ID" value="AHF02216.1"/>
    <property type="molecule type" value="Genomic_DNA"/>
</dbReference>
<gene>
    <name evidence="2" type="ORF">THIAE_03905</name>
</gene>
<protein>
    <submittedName>
        <fullName evidence="2">Uncharacterized protein</fullName>
    </submittedName>
</protein>
<dbReference type="Proteomes" id="UP000005380">
    <property type="component" value="Chromosome"/>
</dbReference>
<evidence type="ECO:0000256" key="1">
    <source>
        <dbReference type="SAM" id="MobiDB-lite"/>
    </source>
</evidence>
<dbReference type="AlphaFoldDB" id="W0DZF0"/>
<feature type="region of interest" description="Disordered" evidence="1">
    <location>
        <begin position="1"/>
        <end position="48"/>
    </location>
</feature>